<evidence type="ECO:0000259" key="7">
    <source>
        <dbReference type="PROSITE" id="PS50850"/>
    </source>
</evidence>
<feature type="transmembrane region" description="Helical" evidence="6">
    <location>
        <begin position="94"/>
        <end position="115"/>
    </location>
</feature>
<dbReference type="CDD" id="cd17328">
    <property type="entry name" value="MFS_spinster_like"/>
    <property type="match status" value="1"/>
</dbReference>
<feature type="transmembrane region" description="Helical" evidence="6">
    <location>
        <begin position="307"/>
        <end position="328"/>
    </location>
</feature>
<dbReference type="GO" id="GO:0016020">
    <property type="term" value="C:membrane"/>
    <property type="evidence" value="ECO:0007669"/>
    <property type="project" value="UniProtKB-SubCell"/>
</dbReference>
<sequence>MASEPVAGSVAGTIAAGQTRVTSERLLLGTLLTVYILNFLDRQIVTILAEPIKRDLGLSDTQLGLMTGLAFALFYAILGIPIARYADRPQANRVGLISVSLLLWSGMTAVCGLAQNFAQLLLARVGVGVGEAGCTPAAHSLIADAVPPERRAGAIAFYGMGIPIGSLLGMVIGGLLADSVGWRSAFLVVGLPGVLLAAFVWFALRDPRRAGLITTTKAPPALSAGAALREVFSSRAFVLLAIASGLVAFLGYGKTAWSAIFFIRSFGLTPGETGLTLGIVAGLSSLLGTWAGGWVSDRFARTDKRHMLTAPAIGMVIAAPILFVAYNATSWQMALALLVVPTIFNSMYYGPAYAAVQGLVRKEARAVATATLVFAQNLIGLGLGPLFFGMMSDAFQPLAGAESVRWVLWGAAWLGLLPAFFFWRASLRLTAEGAAVTARADAAARAGG</sequence>
<feature type="transmembrane region" description="Helical" evidence="6">
    <location>
        <begin position="121"/>
        <end position="143"/>
    </location>
</feature>
<comment type="subcellular location">
    <subcellularLocation>
        <location evidence="1">Membrane</location>
        <topology evidence="1">Multi-pass membrane protein</topology>
    </subcellularLocation>
</comment>
<dbReference type="AlphaFoldDB" id="A0A841L5C2"/>
<organism evidence="8 9">
    <name type="scientific">Polymorphobacter multimanifer</name>
    <dbReference type="NCBI Taxonomy" id="1070431"/>
    <lineage>
        <taxon>Bacteria</taxon>
        <taxon>Pseudomonadati</taxon>
        <taxon>Pseudomonadota</taxon>
        <taxon>Alphaproteobacteria</taxon>
        <taxon>Sphingomonadales</taxon>
        <taxon>Sphingosinicellaceae</taxon>
        <taxon>Polymorphobacter</taxon>
    </lineage>
</organism>
<dbReference type="RefSeq" id="WP_184199071.1">
    <property type="nucleotide sequence ID" value="NZ_JACIIV010000013.1"/>
</dbReference>
<dbReference type="Pfam" id="PF07690">
    <property type="entry name" value="MFS_1"/>
    <property type="match status" value="1"/>
</dbReference>
<feature type="transmembrane region" description="Helical" evidence="6">
    <location>
        <begin position="334"/>
        <end position="354"/>
    </location>
</feature>
<dbReference type="InterPro" id="IPR020846">
    <property type="entry name" value="MFS_dom"/>
</dbReference>
<evidence type="ECO:0000256" key="1">
    <source>
        <dbReference type="ARBA" id="ARBA00004141"/>
    </source>
</evidence>
<evidence type="ECO:0000313" key="9">
    <source>
        <dbReference type="Proteomes" id="UP000538147"/>
    </source>
</evidence>
<keyword evidence="3 6" id="KW-0812">Transmembrane</keyword>
<keyword evidence="9" id="KW-1185">Reference proteome</keyword>
<protein>
    <submittedName>
        <fullName evidence="8">MFS family permease</fullName>
    </submittedName>
</protein>
<dbReference type="PANTHER" id="PTHR23505">
    <property type="entry name" value="SPINSTER"/>
    <property type="match status" value="1"/>
</dbReference>
<feature type="transmembrane region" description="Helical" evidence="6">
    <location>
        <begin position="406"/>
        <end position="423"/>
    </location>
</feature>
<feature type="transmembrane region" description="Helical" evidence="6">
    <location>
        <begin position="155"/>
        <end position="176"/>
    </location>
</feature>
<feature type="transmembrane region" description="Helical" evidence="6">
    <location>
        <begin position="366"/>
        <end position="386"/>
    </location>
</feature>
<evidence type="ECO:0000256" key="5">
    <source>
        <dbReference type="ARBA" id="ARBA00023136"/>
    </source>
</evidence>
<evidence type="ECO:0000256" key="3">
    <source>
        <dbReference type="ARBA" id="ARBA00022692"/>
    </source>
</evidence>
<dbReference type="Gene3D" id="1.20.1250.20">
    <property type="entry name" value="MFS general substrate transporter like domains"/>
    <property type="match status" value="1"/>
</dbReference>
<dbReference type="InterPro" id="IPR011701">
    <property type="entry name" value="MFS"/>
</dbReference>
<dbReference type="InterPro" id="IPR044770">
    <property type="entry name" value="MFS_spinster-like"/>
</dbReference>
<dbReference type="InterPro" id="IPR036259">
    <property type="entry name" value="MFS_trans_sf"/>
</dbReference>
<dbReference type="Proteomes" id="UP000538147">
    <property type="component" value="Unassembled WGS sequence"/>
</dbReference>
<reference evidence="8 9" key="1">
    <citation type="submission" date="2020-08" db="EMBL/GenBank/DDBJ databases">
        <title>Genomic Encyclopedia of Type Strains, Phase IV (KMG-IV): sequencing the most valuable type-strain genomes for metagenomic binning, comparative biology and taxonomic classification.</title>
        <authorList>
            <person name="Goeker M."/>
        </authorList>
    </citation>
    <scope>NUCLEOTIDE SEQUENCE [LARGE SCALE GENOMIC DNA]</scope>
    <source>
        <strain evidence="8 9">DSM 102189</strain>
    </source>
</reference>
<keyword evidence="5 6" id="KW-0472">Membrane</keyword>
<dbReference type="PROSITE" id="PS50850">
    <property type="entry name" value="MFS"/>
    <property type="match status" value="1"/>
</dbReference>
<feature type="domain" description="Major facilitator superfamily (MFS) profile" evidence="7">
    <location>
        <begin position="27"/>
        <end position="427"/>
    </location>
</feature>
<feature type="transmembrane region" description="Helical" evidence="6">
    <location>
        <begin position="63"/>
        <end position="82"/>
    </location>
</feature>
<evidence type="ECO:0000256" key="6">
    <source>
        <dbReference type="SAM" id="Phobius"/>
    </source>
</evidence>
<name>A0A841L5C2_9SPHN</name>
<evidence type="ECO:0000256" key="4">
    <source>
        <dbReference type="ARBA" id="ARBA00022989"/>
    </source>
</evidence>
<proteinExistence type="predicted"/>
<dbReference type="GO" id="GO:0022857">
    <property type="term" value="F:transmembrane transporter activity"/>
    <property type="evidence" value="ECO:0007669"/>
    <property type="project" value="InterPro"/>
</dbReference>
<evidence type="ECO:0000313" key="8">
    <source>
        <dbReference type="EMBL" id="MBB6227817.1"/>
    </source>
</evidence>
<dbReference type="SUPFAM" id="SSF103473">
    <property type="entry name" value="MFS general substrate transporter"/>
    <property type="match status" value="1"/>
</dbReference>
<feature type="transmembrane region" description="Helical" evidence="6">
    <location>
        <begin position="182"/>
        <end position="204"/>
    </location>
</feature>
<comment type="caution">
    <text evidence="8">The sequence shown here is derived from an EMBL/GenBank/DDBJ whole genome shotgun (WGS) entry which is preliminary data.</text>
</comment>
<dbReference type="EMBL" id="JACIIV010000013">
    <property type="protein sequence ID" value="MBB6227817.1"/>
    <property type="molecule type" value="Genomic_DNA"/>
</dbReference>
<accession>A0A841L5C2</accession>
<evidence type="ECO:0000256" key="2">
    <source>
        <dbReference type="ARBA" id="ARBA00022448"/>
    </source>
</evidence>
<keyword evidence="4 6" id="KW-1133">Transmembrane helix</keyword>
<gene>
    <name evidence="8" type="ORF">FHS79_001998</name>
</gene>
<keyword evidence="2" id="KW-0813">Transport</keyword>
<feature type="transmembrane region" description="Helical" evidence="6">
    <location>
        <begin position="275"/>
        <end position="295"/>
    </location>
</feature>
<dbReference type="PANTHER" id="PTHR23505:SF79">
    <property type="entry name" value="PROTEIN SPINSTER"/>
    <property type="match status" value="1"/>
</dbReference>
<feature type="transmembrane region" description="Helical" evidence="6">
    <location>
        <begin position="237"/>
        <end position="263"/>
    </location>
</feature>